<comment type="caution">
    <text evidence="1">The sequence shown here is derived from an EMBL/GenBank/DDBJ whole genome shotgun (WGS) entry which is preliminary data.</text>
</comment>
<protein>
    <submittedName>
        <fullName evidence="1">Uncharacterized protein</fullName>
    </submittedName>
</protein>
<evidence type="ECO:0000313" key="1">
    <source>
        <dbReference type="EMBL" id="KAJ8951437.1"/>
    </source>
</evidence>
<gene>
    <name evidence="1" type="ORF">NQ318_006866</name>
</gene>
<dbReference type="Proteomes" id="UP001162162">
    <property type="component" value="Unassembled WGS sequence"/>
</dbReference>
<keyword evidence="2" id="KW-1185">Reference proteome</keyword>
<dbReference type="PANTHER" id="PTHR21696">
    <property type="entry name" value="PROTEIN UNC-79 HOMOLOG"/>
    <property type="match status" value="1"/>
</dbReference>
<sequence length="126" mass="14485">MCLETQFDCVIVDRPMVLQSLYQLHNSISEGEDITWDFFLNRFDTLFSEANSDMNSEIFLRKVHRAHEALSQSDGSGLSSGKNLSASFGTKWPYKRTMSAPASIVTRHRVKRPRKKYTAANIRHLF</sequence>
<reference evidence="1" key="1">
    <citation type="journal article" date="2023" name="Insect Mol. Biol.">
        <title>Genome sequencing provides insights into the evolution of gene families encoding plant cell wall-degrading enzymes in longhorned beetles.</title>
        <authorList>
            <person name="Shin N.R."/>
            <person name="Okamura Y."/>
            <person name="Kirsch R."/>
            <person name="Pauchet Y."/>
        </authorList>
    </citation>
    <scope>NUCLEOTIDE SEQUENCE</scope>
    <source>
        <strain evidence="1">AMC_N1</strain>
    </source>
</reference>
<organism evidence="1 2">
    <name type="scientific">Aromia moschata</name>
    <dbReference type="NCBI Taxonomy" id="1265417"/>
    <lineage>
        <taxon>Eukaryota</taxon>
        <taxon>Metazoa</taxon>
        <taxon>Ecdysozoa</taxon>
        <taxon>Arthropoda</taxon>
        <taxon>Hexapoda</taxon>
        <taxon>Insecta</taxon>
        <taxon>Pterygota</taxon>
        <taxon>Neoptera</taxon>
        <taxon>Endopterygota</taxon>
        <taxon>Coleoptera</taxon>
        <taxon>Polyphaga</taxon>
        <taxon>Cucujiformia</taxon>
        <taxon>Chrysomeloidea</taxon>
        <taxon>Cerambycidae</taxon>
        <taxon>Cerambycinae</taxon>
        <taxon>Callichromatini</taxon>
        <taxon>Aromia</taxon>
    </lineage>
</organism>
<name>A0AAV8YKC5_9CUCU</name>
<dbReference type="AlphaFoldDB" id="A0AAV8YKC5"/>
<proteinExistence type="predicted"/>
<accession>A0AAV8YKC5</accession>
<dbReference type="PANTHER" id="PTHR21696:SF2">
    <property type="entry name" value="PROTEIN UNC-79 HOMOLOG"/>
    <property type="match status" value="1"/>
</dbReference>
<dbReference type="InterPro" id="IPR024855">
    <property type="entry name" value="UNC79"/>
</dbReference>
<dbReference type="EMBL" id="JAPWTK010000084">
    <property type="protein sequence ID" value="KAJ8951437.1"/>
    <property type="molecule type" value="Genomic_DNA"/>
</dbReference>
<evidence type="ECO:0000313" key="2">
    <source>
        <dbReference type="Proteomes" id="UP001162162"/>
    </source>
</evidence>